<dbReference type="Gene3D" id="3.80.10.10">
    <property type="entry name" value="Ribonuclease Inhibitor"/>
    <property type="match status" value="1"/>
</dbReference>
<organism evidence="13 14">
    <name type="scientific">Cephalotus follicularis</name>
    <name type="common">Albany pitcher plant</name>
    <dbReference type="NCBI Taxonomy" id="3775"/>
    <lineage>
        <taxon>Eukaryota</taxon>
        <taxon>Viridiplantae</taxon>
        <taxon>Streptophyta</taxon>
        <taxon>Embryophyta</taxon>
        <taxon>Tracheophyta</taxon>
        <taxon>Spermatophyta</taxon>
        <taxon>Magnoliopsida</taxon>
        <taxon>eudicotyledons</taxon>
        <taxon>Gunneridae</taxon>
        <taxon>Pentapetalae</taxon>
        <taxon>rosids</taxon>
        <taxon>fabids</taxon>
        <taxon>Oxalidales</taxon>
        <taxon>Cephalotaceae</taxon>
        <taxon>Cephalotus</taxon>
    </lineage>
</organism>
<evidence type="ECO:0000256" key="1">
    <source>
        <dbReference type="ARBA" id="ARBA00004479"/>
    </source>
</evidence>
<evidence type="ECO:0000256" key="7">
    <source>
        <dbReference type="ARBA" id="ARBA00022989"/>
    </source>
</evidence>
<dbReference type="AlphaFoldDB" id="A0A1Q3BMQ2"/>
<keyword evidence="5 10" id="KW-0732">Signal</keyword>
<evidence type="ECO:0000256" key="2">
    <source>
        <dbReference type="ARBA" id="ARBA00009592"/>
    </source>
</evidence>
<evidence type="ECO:0000256" key="6">
    <source>
        <dbReference type="ARBA" id="ARBA00022737"/>
    </source>
</evidence>
<dbReference type="Proteomes" id="UP000187406">
    <property type="component" value="Unassembled WGS sequence"/>
</dbReference>
<keyword evidence="8" id="KW-0472">Membrane</keyword>
<dbReference type="OrthoDB" id="687555at2759"/>
<accession>A0A1Q3BMQ2</accession>
<dbReference type="STRING" id="3775.A0A1Q3BMQ2"/>
<evidence type="ECO:0000313" key="14">
    <source>
        <dbReference type="Proteomes" id="UP000187406"/>
    </source>
</evidence>
<evidence type="ECO:0000313" key="13">
    <source>
        <dbReference type="EMBL" id="GAV69300.1"/>
    </source>
</evidence>
<evidence type="ECO:0000256" key="8">
    <source>
        <dbReference type="ARBA" id="ARBA00023136"/>
    </source>
</evidence>
<dbReference type="PANTHER" id="PTHR48060">
    <property type="entry name" value="DNA DAMAGE-REPAIR/TOLERATION PROTEIN DRT100"/>
    <property type="match status" value="1"/>
</dbReference>
<dbReference type="PANTHER" id="PTHR48060:SF21">
    <property type="entry name" value="L DOMAIN-LIKE PROTEIN"/>
    <property type="match status" value="1"/>
</dbReference>
<dbReference type="InterPro" id="IPR055414">
    <property type="entry name" value="LRR_R13L4/SHOC2-like"/>
</dbReference>
<dbReference type="EMBL" id="BDDD01000712">
    <property type="protein sequence ID" value="GAV69300.1"/>
    <property type="molecule type" value="Genomic_DNA"/>
</dbReference>
<evidence type="ECO:0000259" key="12">
    <source>
        <dbReference type="Pfam" id="PF23598"/>
    </source>
</evidence>
<name>A0A1Q3BMQ2_CEPFO</name>
<keyword evidence="4" id="KW-0812">Transmembrane</keyword>
<feature type="domain" description="Disease resistance R13L4/SHOC-2-like LRR" evidence="12">
    <location>
        <begin position="78"/>
        <end position="163"/>
    </location>
</feature>
<dbReference type="InterPro" id="IPR053211">
    <property type="entry name" value="DNA_repair-toleration"/>
</dbReference>
<feature type="signal peptide" evidence="10">
    <location>
        <begin position="1"/>
        <end position="28"/>
    </location>
</feature>
<reference evidence="14" key="1">
    <citation type="submission" date="2016-04" db="EMBL/GenBank/DDBJ databases">
        <title>Cephalotus genome sequencing.</title>
        <authorList>
            <person name="Fukushima K."/>
            <person name="Hasebe M."/>
            <person name="Fang X."/>
        </authorList>
    </citation>
    <scope>NUCLEOTIDE SEQUENCE [LARGE SCALE GENOMIC DNA]</scope>
    <source>
        <strain evidence="14">cv. St1</strain>
    </source>
</reference>
<evidence type="ECO:0000256" key="9">
    <source>
        <dbReference type="ARBA" id="ARBA00023180"/>
    </source>
</evidence>
<proteinExistence type="inferred from homology"/>
<evidence type="ECO:0000256" key="4">
    <source>
        <dbReference type="ARBA" id="ARBA00022692"/>
    </source>
</evidence>
<evidence type="ECO:0000256" key="10">
    <source>
        <dbReference type="SAM" id="SignalP"/>
    </source>
</evidence>
<evidence type="ECO:0000256" key="5">
    <source>
        <dbReference type="ARBA" id="ARBA00022729"/>
    </source>
</evidence>
<feature type="chain" id="PRO_5012298105" evidence="10">
    <location>
        <begin position="29"/>
        <end position="189"/>
    </location>
</feature>
<evidence type="ECO:0000259" key="11">
    <source>
        <dbReference type="Pfam" id="PF08263"/>
    </source>
</evidence>
<dbReference type="GO" id="GO:0016020">
    <property type="term" value="C:membrane"/>
    <property type="evidence" value="ECO:0007669"/>
    <property type="project" value="UniProtKB-SubCell"/>
</dbReference>
<keyword evidence="6" id="KW-0677">Repeat</keyword>
<dbReference type="InterPro" id="IPR032675">
    <property type="entry name" value="LRR_dom_sf"/>
</dbReference>
<keyword evidence="14" id="KW-1185">Reference proteome</keyword>
<dbReference type="FunFam" id="3.80.10.10:FF:000275">
    <property type="entry name" value="Leucine-rich repeat receptor-like protein kinase"/>
    <property type="match status" value="1"/>
</dbReference>
<evidence type="ECO:0000256" key="3">
    <source>
        <dbReference type="ARBA" id="ARBA00022614"/>
    </source>
</evidence>
<sequence>MRMSPTNLCLFRIHAILLLLLMLFSSFSSNVNVNRNGTDQLALLQFKAKITTDPLGVLNSWNDTINLCQWYGVTCGRRHLRVTKLVLNSSQLSGSISPHIGNLSFLRLLNLNNNSFSDEIPSEIGHLRRLETLYLANNSFSGEIPSEIGHLSRLKNSISGEIPGNISSCTNLAIINIQNNHRVDSLPLI</sequence>
<comment type="caution">
    <text evidence="13">The sequence shown here is derived from an EMBL/GenBank/DDBJ whole genome shotgun (WGS) entry which is preliminary data.</text>
</comment>
<gene>
    <name evidence="13" type="ORF">CFOL_v3_12801</name>
</gene>
<keyword evidence="3" id="KW-0433">Leucine-rich repeat</keyword>
<dbReference type="SUPFAM" id="SSF52058">
    <property type="entry name" value="L domain-like"/>
    <property type="match status" value="1"/>
</dbReference>
<dbReference type="Pfam" id="PF23598">
    <property type="entry name" value="LRR_14"/>
    <property type="match status" value="1"/>
</dbReference>
<protein>
    <submittedName>
        <fullName evidence="13">LRRNT_2 domain-containing protein/LRR_4 domain-containing protein</fullName>
    </submittedName>
</protein>
<dbReference type="Pfam" id="PF08263">
    <property type="entry name" value="LRRNT_2"/>
    <property type="match status" value="1"/>
</dbReference>
<comment type="similarity">
    <text evidence="2">Belongs to the RLP family.</text>
</comment>
<keyword evidence="9" id="KW-0325">Glycoprotein</keyword>
<keyword evidence="7" id="KW-1133">Transmembrane helix</keyword>
<comment type="subcellular location">
    <subcellularLocation>
        <location evidence="1">Membrane</location>
        <topology evidence="1">Single-pass type I membrane protein</topology>
    </subcellularLocation>
</comment>
<dbReference type="InterPro" id="IPR013210">
    <property type="entry name" value="LRR_N_plant-typ"/>
</dbReference>
<dbReference type="InParanoid" id="A0A1Q3BMQ2"/>
<feature type="domain" description="Leucine-rich repeat-containing N-terminal plant-type" evidence="11">
    <location>
        <begin position="38"/>
        <end position="75"/>
    </location>
</feature>